<keyword evidence="1" id="KW-0812">Transmembrane</keyword>
<name>A0ABU9UBI8_9SPIR</name>
<dbReference type="Gene3D" id="3.20.20.450">
    <property type="entry name" value="EAL domain"/>
    <property type="match status" value="1"/>
</dbReference>
<dbReference type="PANTHER" id="PTHR33121:SF70">
    <property type="entry name" value="SIGNALING PROTEIN YKOW"/>
    <property type="match status" value="1"/>
</dbReference>
<dbReference type="SUPFAM" id="SSF55073">
    <property type="entry name" value="Nucleotide cyclase"/>
    <property type="match status" value="1"/>
</dbReference>
<feature type="domain" description="GGDEF" evidence="3">
    <location>
        <begin position="275"/>
        <end position="407"/>
    </location>
</feature>
<sequence>MKHGFSLKSVISLFPSLISWFISVLLFLFFLPVWGMYSLVCFYLPFVVSFYKPFKYSGIVLAVLTVSFFEMLRFTHYSGYMFFTEMLRIIELSTLGGGVVFEILRRHKKELRELRKEFGFTIDTADEGFFRYLPHKDVFIMSKRFCALFDIGVEPDVAYPSSVLFENLHPDDVELAKDTLRNISDSPVGKRFSIDVRVENRDKKLRYVRLYGLSYMAENGSWHPVVVGFMEDISHEKELENQVDILIHKNKITGLDSVESFYEKLGKKITSNNTARFSLLVVSPVNIDEITDLYGHPVRNALLREIALRFDELKREEDQLFHIDDTKFLFVINGSPSQTEIAVFAQRVMDSFSRPFIVQNAPVYIIAAVGVSIYPDDATEIAKLLQHAETALHQAVKNKSGFCFYSDDIHEESTRKMRRLRDIRKALRDREFELYYQPLVNAYGMITGAEALIRWNHPEEGLLPPSSFIDIAEDTGAILPIGQWVIQEACSAWRRWQDKGLPPLTMSINLSPQQLKDNGLLTVLMDSIHNNGVNPEYISLEITERSFLENAGQDAFFREVENIGVGISLDDFGTGYSTFQYIKEYPVKSVKINRSFVTGLPHKGEDLAIIHAILTLAEGLGLTVIAEGVETEQQIFMLKQFNCHIFQGFYYSRPLPEKDFISLVKSSK</sequence>
<dbReference type="Pfam" id="PF00990">
    <property type="entry name" value="GGDEF"/>
    <property type="match status" value="1"/>
</dbReference>
<keyword evidence="1" id="KW-0472">Membrane</keyword>
<accession>A0ABU9UBI8</accession>
<dbReference type="NCBIfam" id="TIGR00254">
    <property type="entry name" value="GGDEF"/>
    <property type="match status" value="1"/>
</dbReference>
<dbReference type="InterPro" id="IPR035919">
    <property type="entry name" value="EAL_sf"/>
</dbReference>
<dbReference type="EMBL" id="JBCHKQ010000002">
    <property type="protein sequence ID" value="MEM5948018.1"/>
    <property type="molecule type" value="Genomic_DNA"/>
</dbReference>
<reference evidence="4 5" key="1">
    <citation type="submission" date="2024-03" db="EMBL/GenBank/DDBJ databases">
        <title>Ignisphaera cupida sp. nov., a hyperthermophilic hydrolytic archaeon from a hot spring of Kamchatka, and proposal of Ignisphaeraceae fam. nov.</title>
        <authorList>
            <person name="Podosokorskaya O.A."/>
            <person name="Elcheninov A.G."/>
            <person name="Maltseva A.I."/>
            <person name="Zayulina K.S."/>
            <person name="Novikov A."/>
            <person name="Merkel A.Y."/>
        </authorList>
    </citation>
    <scope>NUCLEOTIDE SEQUENCE [LARGE SCALE GENOMIC DNA]</scope>
    <source>
        <strain evidence="4 5">38H-sp</strain>
    </source>
</reference>
<dbReference type="CDD" id="cd01949">
    <property type="entry name" value="GGDEF"/>
    <property type="match status" value="1"/>
</dbReference>
<dbReference type="InterPro" id="IPR050706">
    <property type="entry name" value="Cyclic-di-GMP_PDE-like"/>
</dbReference>
<proteinExistence type="predicted"/>
<dbReference type="SMART" id="SM00267">
    <property type="entry name" value="GGDEF"/>
    <property type="match status" value="1"/>
</dbReference>
<dbReference type="SUPFAM" id="SSF55785">
    <property type="entry name" value="PYP-like sensor domain (PAS domain)"/>
    <property type="match status" value="1"/>
</dbReference>
<evidence type="ECO:0000259" key="3">
    <source>
        <dbReference type="PROSITE" id="PS50887"/>
    </source>
</evidence>
<keyword evidence="5" id="KW-1185">Reference proteome</keyword>
<feature type="domain" description="EAL" evidence="2">
    <location>
        <begin position="416"/>
        <end position="668"/>
    </location>
</feature>
<organism evidence="4 5">
    <name type="scientific">Rarispira pelagica</name>
    <dbReference type="NCBI Taxonomy" id="3141764"/>
    <lineage>
        <taxon>Bacteria</taxon>
        <taxon>Pseudomonadati</taxon>
        <taxon>Spirochaetota</taxon>
        <taxon>Spirochaetia</taxon>
        <taxon>Winmispirales</taxon>
        <taxon>Winmispiraceae</taxon>
        <taxon>Rarispira</taxon>
    </lineage>
</organism>
<dbReference type="PROSITE" id="PS50887">
    <property type="entry name" value="GGDEF"/>
    <property type="match status" value="1"/>
</dbReference>
<protein>
    <submittedName>
        <fullName evidence="4">Bifunctional diguanylate cyclase/phosphodiesterase</fullName>
    </submittedName>
</protein>
<dbReference type="Gene3D" id="3.30.450.20">
    <property type="entry name" value="PAS domain"/>
    <property type="match status" value="1"/>
</dbReference>
<comment type="caution">
    <text evidence="4">The sequence shown here is derived from an EMBL/GenBank/DDBJ whole genome shotgun (WGS) entry which is preliminary data.</text>
</comment>
<dbReference type="RefSeq" id="WP_420069464.1">
    <property type="nucleotide sequence ID" value="NZ_JBCHKQ010000002.1"/>
</dbReference>
<feature type="transmembrane region" description="Helical" evidence="1">
    <location>
        <begin position="56"/>
        <end position="74"/>
    </location>
</feature>
<dbReference type="InterPro" id="IPR043128">
    <property type="entry name" value="Rev_trsase/Diguanyl_cyclase"/>
</dbReference>
<dbReference type="SUPFAM" id="SSF141868">
    <property type="entry name" value="EAL domain-like"/>
    <property type="match status" value="1"/>
</dbReference>
<dbReference type="InterPro" id="IPR001633">
    <property type="entry name" value="EAL_dom"/>
</dbReference>
<gene>
    <name evidence="4" type="ORF">WKV44_05640</name>
</gene>
<dbReference type="Gene3D" id="3.30.70.270">
    <property type="match status" value="1"/>
</dbReference>
<dbReference type="InterPro" id="IPR035965">
    <property type="entry name" value="PAS-like_dom_sf"/>
</dbReference>
<evidence type="ECO:0000313" key="5">
    <source>
        <dbReference type="Proteomes" id="UP001466331"/>
    </source>
</evidence>
<dbReference type="Pfam" id="PF00563">
    <property type="entry name" value="EAL"/>
    <property type="match status" value="1"/>
</dbReference>
<evidence type="ECO:0000259" key="2">
    <source>
        <dbReference type="PROSITE" id="PS50883"/>
    </source>
</evidence>
<dbReference type="PROSITE" id="PS50883">
    <property type="entry name" value="EAL"/>
    <property type="match status" value="1"/>
</dbReference>
<dbReference type="SMART" id="SM00052">
    <property type="entry name" value="EAL"/>
    <property type="match status" value="1"/>
</dbReference>
<feature type="transmembrane region" description="Helical" evidence="1">
    <location>
        <begin position="20"/>
        <end position="44"/>
    </location>
</feature>
<evidence type="ECO:0000256" key="1">
    <source>
        <dbReference type="SAM" id="Phobius"/>
    </source>
</evidence>
<keyword evidence="1" id="KW-1133">Transmembrane helix</keyword>
<dbReference type="CDD" id="cd01948">
    <property type="entry name" value="EAL"/>
    <property type="match status" value="1"/>
</dbReference>
<dbReference type="Proteomes" id="UP001466331">
    <property type="component" value="Unassembled WGS sequence"/>
</dbReference>
<evidence type="ECO:0000313" key="4">
    <source>
        <dbReference type="EMBL" id="MEM5948018.1"/>
    </source>
</evidence>
<dbReference type="InterPro" id="IPR029787">
    <property type="entry name" value="Nucleotide_cyclase"/>
</dbReference>
<dbReference type="PANTHER" id="PTHR33121">
    <property type="entry name" value="CYCLIC DI-GMP PHOSPHODIESTERASE PDEF"/>
    <property type="match status" value="1"/>
</dbReference>
<dbReference type="InterPro" id="IPR000160">
    <property type="entry name" value="GGDEF_dom"/>
</dbReference>